<comment type="caution">
    <text evidence="1">The sequence shown here is derived from an EMBL/GenBank/DDBJ whole genome shotgun (WGS) entry which is preliminary data.</text>
</comment>
<evidence type="ECO:0000313" key="1">
    <source>
        <dbReference type="EMBL" id="KAI5653468.1"/>
    </source>
</evidence>
<gene>
    <name evidence="1" type="ORF">M9H77_30655</name>
</gene>
<dbReference type="Proteomes" id="UP001060085">
    <property type="component" value="Linkage Group LG07"/>
</dbReference>
<evidence type="ECO:0000313" key="2">
    <source>
        <dbReference type="Proteomes" id="UP001060085"/>
    </source>
</evidence>
<keyword evidence="2" id="KW-1185">Reference proteome</keyword>
<proteinExistence type="predicted"/>
<reference evidence="2" key="1">
    <citation type="journal article" date="2023" name="Nat. Plants">
        <title>Single-cell RNA sequencing provides a high-resolution roadmap for understanding the multicellular compartmentation of specialized metabolism.</title>
        <authorList>
            <person name="Sun S."/>
            <person name="Shen X."/>
            <person name="Li Y."/>
            <person name="Li Y."/>
            <person name="Wang S."/>
            <person name="Li R."/>
            <person name="Zhang H."/>
            <person name="Shen G."/>
            <person name="Guo B."/>
            <person name="Wei J."/>
            <person name="Xu J."/>
            <person name="St-Pierre B."/>
            <person name="Chen S."/>
            <person name="Sun C."/>
        </authorList>
    </citation>
    <scope>NUCLEOTIDE SEQUENCE [LARGE SCALE GENOMIC DNA]</scope>
</reference>
<name>A0ACC0A256_CATRO</name>
<accession>A0ACC0A256</accession>
<organism evidence="1 2">
    <name type="scientific">Catharanthus roseus</name>
    <name type="common">Madagascar periwinkle</name>
    <name type="synonym">Vinca rosea</name>
    <dbReference type="NCBI Taxonomy" id="4058"/>
    <lineage>
        <taxon>Eukaryota</taxon>
        <taxon>Viridiplantae</taxon>
        <taxon>Streptophyta</taxon>
        <taxon>Embryophyta</taxon>
        <taxon>Tracheophyta</taxon>
        <taxon>Spermatophyta</taxon>
        <taxon>Magnoliopsida</taxon>
        <taxon>eudicotyledons</taxon>
        <taxon>Gunneridae</taxon>
        <taxon>Pentapetalae</taxon>
        <taxon>asterids</taxon>
        <taxon>lamiids</taxon>
        <taxon>Gentianales</taxon>
        <taxon>Apocynaceae</taxon>
        <taxon>Rauvolfioideae</taxon>
        <taxon>Vinceae</taxon>
        <taxon>Catharanthinae</taxon>
        <taxon>Catharanthus</taxon>
    </lineage>
</organism>
<protein>
    <submittedName>
        <fullName evidence="1">Uncharacterized protein</fullName>
    </submittedName>
</protein>
<dbReference type="EMBL" id="CM044707">
    <property type="protein sequence ID" value="KAI5653468.1"/>
    <property type="molecule type" value="Genomic_DNA"/>
</dbReference>
<sequence>MGVRLFVIERSYFVGWYLTTRCRNLVPMASFWGSGLCLWNPTVVLHISSERSGAQQATEVLGQEFLDQISPEGHIFIFYLFGLEASCVLSALVCREARKCPTQLQLT</sequence>